<organism evidence="4 5">
    <name type="scientific">Toxocara canis</name>
    <name type="common">Canine roundworm</name>
    <dbReference type="NCBI Taxonomy" id="6265"/>
    <lineage>
        <taxon>Eukaryota</taxon>
        <taxon>Metazoa</taxon>
        <taxon>Ecdysozoa</taxon>
        <taxon>Nematoda</taxon>
        <taxon>Chromadorea</taxon>
        <taxon>Rhabditida</taxon>
        <taxon>Spirurina</taxon>
        <taxon>Ascaridomorpha</taxon>
        <taxon>Ascaridoidea</taxon>
        <taxon>Toxocaridae</taxon>
        <taxon>Toxocara</taxon>
    </lineage>
</organism>
<dbReference type="WBParaSite" id="TCNE_0000280501-mRNA-1">
    <property type="protein sequence ID" value="TCNE_0000280501-mRNA-1"/>
    <property type="gene ID" value="TCNE_0000280501"/>
</dbReference>
<keyword evidence="1" id="KW-0175">Coiled coil</keyword>
<evidence type="ECO:0000313" key="4">
    <source>
        <dbReference type="Proteomes" id="UP000050794"/>
    </source>
</evidence>
<feature type="compositionally biased region" description="Basic and acidic residues" evidence="2">
    <location>
        <begin position="7"/>
        <end position="30"/>
    </location>
</feature>
<reference evidence="5" key="1">
    <citation type="submission" date="2016-06" db="UniProtKB">
        <authorList>
            <consortium name="WormBaseParasite"/>
        </authorList>
    </citation>
    <scope>IDENTIFICATION</scope>
</reference>
<reference evidence="3 4" key="2">
    <citation type="submission" date="2018-11" db="EMBL/GenBank/DDBJ databases">
        <authorList>
            <consortium name="Pathogen Informatics"/>
        </authorList>
    </citation>
    <scope>NUCLEOTIDE SEQUENCE [LARGE SCALE GENOMIC DNA]</scope>
</reference>
<name>A0A183U2T5_TOXCA</name>
<evidence type="ECO:0000256" key="1">
    <source>
        <dbReference type="SAM" id="Coils"/>
    </source>
</evidence>
<sequence length="276" mass="31009">MSNSSEAGKENERKESKEKGSEIERLDGLKRKLEEEAEKLRASLQQTKVEKENSDRKCEQLQQELDSVRKAAEDAKTTLQDQLKDVKADFERTLQGMPYVKGPLNSQYVLRKLDVCAMGMQPLVKTTVEQKTEWLEKRVAQSDAELESLKEELSRTKQLAANEYSSMREKEEKLLALTIEDNELKTVLKSVNGEKESLERRLEEAAVDLGKAHELEGATVQRAKVAEDVANGKAVELEQRIYALEGELLKAKESKEVLTKELAAAARGNAYLEGAA</sequence>
<dbReference type="EMBL" id="UYWY01003077">
    <property type="protein sequence ID" value="VDM28522.1"/>
    <property type="molecule type" value="Genomic_DNA"/>
</dbReference>
<dbReference type="AlphaFoldDB" id="A0A183U2T5"/>
<accession>A0A183U2T5</accession>
<dbReference type="Proteomes" id="UP000050794">
    <property type="component" value="Unassembled WGS sequence"/>
</dbReference>
<proteinExistence type="predicted"/>
<gene>
    <name evidence="3" type="ORF">TCNE_LOCUS2805</name>
</gene>
<feature type="region of interest" description="Disordered" evidence="2">
    <location>
        <begin position="1"/>
        <end position="30"/>
    </location>
</feature>
<evidence type="ECO:0000256" key="2">
    <source>
        <dbReference type="SAM" id="MobiDB-lite"/>
    </source>
</evidence>
<feature type="coiled-coil region" evidence="1">
    <location>
        <begin position="132"/>
        <end position="254"/>
    </location>
</feature>
<protein>
    <submittedName>
        <fullName evidence="5">CAP-Gly domain-containing linker protein 1-like</fullName>
    </submittedName>
</protein>
<evidence type="ECO:0000313" key="5">
    <source>
        <dbReference type="WBParaSite" id="TCNE_0000280501-mRNA-1"/>
    </source>
</evidence>
<keyword evidence="4" id="KW-1185">Reference proteome</keyword>
<evidence type="ECO:0000313" key="3">
    <source>
        <dbReference type="EMBL" id="VDM28522.1"/>
    </source>
</evidence>